<reference evidence="2 3" key="1">
    <citation type="submission" date="2014-10" db="EMBL/GenBank/DDBJ databases">
        <title>Draft genome of the hookworm Ancylostoma caninum.</title>
        <authorList>
            <person name="Mitreva M."/>
        </authorList>
    </citation>
    <scope>NUCLEOTIDE SEQUENCE [LARGE SCALE GENOMIC DNA]</scope>
    <source>
        <strain evidence="2 3">Baltimore</strain>
    </source>
</reference>
<dbReference type="OrthoDB" id="5864054at2759"/>
<dbReference type="EMBL" id="JOJR01000056">
    <property type="protein sequence ID" value="RCN47825.1"/>
    <property type="molecule type" value="Genomic_DNA"/>
</dbReference>
<dbReference type="AlphaFoldDB" id="A0A368GXT2"/>
<sequence length="73" mass="8612">MAYIRWTASLDRLDAKWINNSAIRHIFFFTAFSVTFISIPNLLVHKIVSLNDLMGTNDTKVIKFWIRRKNPDE</sequence>
<gene>
    <name evidence="2" type="ORF">ANCCAN_06162</name>
</gene>
<name>A0A368GXT2_ANCCA</name>
<keyword evidence="1" id="KW-0812">Transmembrane</keyword>
<accession>A0A368GXT2</accession>
<dbReference type="Proteomes" id="UP000252519">
    <property type="component" value="Unassembled WGS sequence"/>
</dbReference>
<keyword evidence="3" id="KW-1185">Reference proteome</keyword>
<keyword evidence="1" id="KW-1133">Transmembrane helix</keyword>
<feature type="transmembrane region" description="Helical" evidence="1">
    <location>
        <begin position="22"/>
        <end position="44"/>
    </location>
</feature>
<evidence type="ECO:0000313" key="3">
    <source>
        <dbReference type="Proteomes" id="UP000252519"/>
    </source>
</evidence>
<dbReference type="STRING" id="29170.A0A368GXT2"/>
<keyword evidence="1" id="KW-0472">Membrane</keyword>
<protein>
    <submittedName>
        <fullName evidence="2">Uncharacterized protein</fullName>
    </submittedName>
</protein>
<proteinExistence type="predicted"/>
<organism evidence="2 3">
    <name type="scientific">Ancylostoma caninum</name>
    <name type="common">Dog hookworm</name>
    <dbReference type="NCBI Taxonomy" id="29170"/>
    <lineage>
        <taxon>Eukaryota</taxon>
        <taxon>Metazoa</taxon>
        <taxon>Ecdysozoa</taxon>
        <taxon>Nematoda</taxon>
        <taxon>Chromadorea</taxon>
        <taxon>Rhabditida</taxon>
        <taxon>Rhabditina</taxon>
        <taxon>Rhabditomorpha</taxon>
        <taxon>Strongyloidea</taxon>
        <taxon>Ancylostomatidae</taxon>
        <taxon>Ancylostomatinae</taxon>
        <taxon>Ancylostoma</taxon>
    </lineage>
</organism>
<comment type="caution">
    <text evidence="2">The sequence shown here is derived from an EMBL/GenBank/DDBJ whole genome shotgun (WGS) entry which is preliminary data.</text>
</comment>
<evidence type="ECO:0000313" key="2">
    <source>
        <dbReference type="EMBL" id="RCN47825.1"/>
    </source>
</evidence>
<evidence type="ECO:0000256" key="1">
    <source>
        <dbReference type="SAM" id="Phobius"/>
    </source>
</evidence>